<evidence type="ECO:0000256" key="1">
    <source>
        <dbReference type="ARBA" id="ARBA00022801"/>
    </source>
</evidence>
<keyword evidence="1 3" id="KW-0378">Hydrolase</keyword>
<dbReference type="InterPro" id="IPR012341">
    <property type="entry name" value="6hp_glycosidase-like_sf"/>
</dbReference>
<protein>
    <submittedName>
        <fullName evidence="3">Glycoside hydrolase family 88 protein</fullName>
    </submittedName>
</protein>
<dbReference type="PANTHER" id="PTHR36845">
    <property type="entry name" value="HYDROLASE, PUTATIVE (AFU_ORTHOLOGUE AFUA_7G05090)-RELATED"/>
    <property type="match status" value="1"/>
</dbReference>
<organism evidence="3 4">
    <name type="scientific">Paenibacillus aestuarii</name>
    <dbReference type="NCBI Taxonomy" id="516965"/>
    <lineage>
        <taxon>Bacteria</taxon>
        <taxon>Bacillati</taxon>
        <taxon>Bacillota</taxon>
        <taxon>Bacilli</taxon>
        <taxon>Bacillales</taxon>
        <taxon>Paenibacillaceae</taxon>
        <taxon>Paenibacillus</taxon>
    </lineage>
</organism>
<dbReference type="InterPro" id="IPR010905">
    <property type="entry name" value="Glyco_hydro_88"/>
</dbReference>
<reference evidence="4" key="1">
    <citation type="journal article" date="2019" name="Int. J. Syst. Evol. Microbiol.">
        <title>The Global Catalogue of Microorganisms (GCM) 10K type strain sequencing project: providing services to taxonomists for standard genome sequencing and annotation.</title>
        <authorList>
            <consortium name="The Broad Institute Genomics Platform"/>
            <consortium name="The Broad Institute Genome Sequencing Center for Infectious Disease"/>
            <person name="Wu L."/>
            <person name="Ma J."/>
        </authorList>
    </citation>
    <scope>NUCLEOTIDE SEQUENCE [LARGE SCALE GENOMIC DNA]</scope>
    <source>
        <strain evidence="4">KACC 11904</strain>
    </source>
</reference>
<evidence type="ECO:0000256" key="2">
    <source>
        <dbReference type="ARBA" id="ARBA00038358"/>
    </source>
</evidence>
<accession>A0ABW0K1H7</accession>
<proteinExistence type="inferred from homology"/>
<keyword evidence="4" id="KW-1185">Reference proteome</keyword>
<name>A0ABW0K1H7_9BACL</name>
<dbReference type="InterPro" id="IPR008928">
    <property type="entry name" value="6-hairpin_glycosidase_sf"/>
</dbReference>
<evidence type="ECO:0000313" key="4">
    <source>
        <dbReference type="Proteomes" id="UP001596044"/>
    </source>
</evidence>
<dbReference type="InterPro" id="IPR052369">
    <property type="entry name" value="UG_Glycosaminoglycan_Hydrolase"/>
</dbReference>
<dbReference type="Pfam" id="PF07470">
    <property type="entry name" value="Glyco_hydro_88"/>
    <property type="match status" value="1"/>
</dbReference>
<gene>
    <name evidence="3" type="ORF">ACFPOG_02190</name>
</gene>
<comment type="similarity">
    <text evidence="2">Belongs to the glycosyl hydrolase 88 family.</text>
</comment>
<dbReference type="PANTHER" id="PTHR36845:SF1">
    <property type="entry name" value="HYDROLASE, PUTATIVE (AFU_ORTHOLOGUE AFUA_7G05090)-RELATED"/>
    <property type="match status" value="1"/>
</dbReference>
<dbReference type="SUPFAM" id="SSF48208">
    <property type="entry name" value="Six-hairpin glycosidases"/>
    <property type="match status" value="1"/>
</dbReference>
<evidence type="ECO:0000313" key="3">
    <source>
        <dbReference type="EMBL" id="MFC5447050.1"/>
    </source>
</evidence>
<dbReference type="GO" id="GO:0016787">
    <property type="term" value="F:hydrolase activity"/>
    <property type="evidence" value="ECO:0007669"/>
    <property type="project" value="UniProtKB-KW"/>
</dbReference>
<dbReference type="Proteomes" id="UP001596044">
    <property type="component" value="Unassembled WGS sequence"/>
</dbReference>
<comment type="caution">
    <text evidence="3">The sequence shown here is derived from an EMBL/GenBank/DDBJ whole genome shotgun (WGS) entry which is preliminary data.</text>
</comment>
<dbReference type="Gene3D" id="1.50.10.10">
    <property type="match status" value="1"/>
</dbReference>
<dbReference type="RefSeq" id="WP_270881510.1">
    <property type="nucleotide sequence ID" value="NZ_JAQFVF010000053.1"/>
</dbReference>
<sequence>MMEKALSLSDLDGLWAAIEAKIDQMINQIGRKIPHVAKEDGIYDDTKSDAWTSGFWPGILWLMYDITGKEHYKTAAWNRDLQIEENFIRASNLHHDVGFQFLPTAVIKYKLTGDADARRIGLEAANFLAGRFNLAGRFIRAWNNGVRAWQEGNTGWSIIDCMMNLPLLMWAAEELQDPRFKHIALAHAETAMANFIREDGSVRHICCFDPETGKFTQELGGQGDSPGSAWSRGTAWALYGFSVMYRLTGQTRYLDAAKRVAHFFIANVEKDGVPLWDFRVKDRQAEPRDSSAAAIAASGMIDISKQVPPSEAGLYLREAKRIVETLTCQYATWHLPEHEAILLQGTGNKPHDLNVNVSLIYGDYYYVEAVAKLKGWKNSIF</sequence>
<dbReference type="EMBL" id="JBHSMJ010000005">
    <property type="protein sequence ID" value="MFC5447050.1"/>
    <property type="molecule type" value="Genomic_DNA"/>
</dbReference>